<dbReference type="AlphaFoldDB" id="A0A856MPF9"/>
<proteinExistence type="predicted"/>
<dbReference type="InterPro" id="IPR018449">
    <property type="entry name" value="NIL_domain"/>
</dbReference>
<evidence type="ECO:0000259" key="1">
    <source>
        <dbReference type="Pfam" id="PF09383"/>
    </source>
</evidence>
<keyword evidence="3" id="KW-1185">Reference proteome</keyword>
<feature type="domain" description="NIL" evidence="1">
    <location>
        <begin position="132"/>
        <end position="198"/>
    </location>
</feature>
<dbReference type="Gene3D" id="3.30.70.260">
    <property type="match status" value="1"/>
</dbReference>
<dbReference type="Proteomes" id="UP000503129">
    <property type="component" value="Chromosome"/>
</dbReference>
<feature type="domain" description="NIL" evidence="1">
    <location>
        <begin position="14"/>
        <end position="81"/>
    </location>
</feature>
<dbReference type="KEGG" id="bsen:DP114_25755"/>
<reference evidence="2 3" key="1">
    <citation type="submission" date="2018-06" db="EMBL/GenBank/DDBJ databases">
        <title>Comparative genomics of Brasilonema spp. strains.</title>
        <authorList>
            <person name="Alvarenga D.O."/>
            <person name="Fiore M.F."/>
            <person name="Varani A.M."/>
        </authorList>
    </citation>
    <scope>NUCLEOTIDE SEQUENCE [LARGE SCALE GENOMIC DNA]</scope>
    <source>
        <strain evidence="2 3">CENA114</strain>
    </source>
</reference>
<gene>
    <name evidence="2" type="ORF">DP114_25755</name>
</gene>
<sequence length="200" mass="22790">MTLSTTLNSTLSQIHIRIPQHYHRQPIVSRLISRYDLIINITCAFLEAHAKDDGWFNLEIQGVSRAVEAGLAYLQELNIEIVQLDIKSIAQENQEKSKILCNNHNFSDIIDDNDKKADSNVVEGQTTRAKFQVCIPQNYQSYPVIAGLVYCYGLTVNISGAVLDTNPENDGWFDLEVWGRRQQIVLGLRYLKELGLQIWL</sequence>
<organism evidence="2 3">
    <name type="scientific">Brasilonema sennae CENA114</name>
    <dbReference type="NCBI Taxonomy" id="415709"/>
    <lineage>
        <taxon>Bacteria</taxon>
        <taxon>Bacillati</taxon>
        <taxon>Cyanobacteriota</taxon>
        <taxon>Cyanophyceae</taxon>
        <taxon>Nostocales</taxon>
        <taxon>Scytonemataceae</taxon>
        <taxon>Brasilonema</taxon>
        <taxon>Bromeliae group (in: Brasilonema)</taxon>
    </lineage>
</organism>
<evidence type="ECO:0000313" key="3">
    <source>
        <dbReference type="Proteomes" id="UP000503129"/>
    </source>
</evidence>
<name>A0A856MPF9_9CYAN</name>
<dbReference type="InterPro" id="IPR045865">
    <property type="entry name" value="ACT-like_dom_sf"/>
</dbReference>
<dbReference type="SUPFAM" id="SSF55021">
    <property type="entry name" value="ACT-like"/>
    <property type="match status" value="2"/>
</dbReference>
<evidence type="ECO:0000313" key="2">
    <source>
        <dbReference type="EMBL" id="QDL10856.1"/>
    </source>
</evidence>
<dbReference type="EMBL" id="CP030118">
    <property type="protein sequence ID" value="QDL10856.1"/>
    <property type="molecule type" value="Genomic_DNA"/>
</dbReference>
<dbReference type="RefSeq" id="WP_169268788.1">
    <property type="nucleotide sequence ID" value="NZ_CAWOXK010000001.1"/>
</dbReference>
<accession>A0A856MPF9</accession>
<protein>
    <submittedName>
        <fullName evidence="2">NIL domain-containing protein</fullName>
    </submittedName>
</protein>
<dbReference type="Pfam" id="PF09383">
    <property type="entry name" value="NIL"/>
    <property type="match status" value="2"/>
</dbReference>